<keyword evidence="2" id="KW-0812">Transmembrane</keyword>
<feature type="region of interest" description="Disordered" evidence="1">
    <location>
        <begin position="38"/>
        <end position="87"/>
    </location>
</feature>
<dbReference type="Proteomes" id="UP001303046">
    <property type="component" value="Unassembled WGS sequence"/>
</dbReference>
<evidence type="ECO:0000313" key="5">
    <source>
        <dbReference type="Proteomes" id="UP001303046"/>
    </source>
</evidence>
<feature type="compositionally biased region" description="Low complexity" evidence="1">
    <location>
        <begin position="50"/>
        <end position="62"/>
    </location>
</feature>
<keyword evidence="5" id="KW-1185">Reference proteome</keyword>
<dbReference type="EMBL" id="JAVFWL010000004">
    <property type="protein sequence ID" value="KAK6751583.1"/>
    <property type="molecule type" value="Genomic_DNA"/>
</dbReference>
<evidence type="ECO:0000256" key="1">
    <source>
        <dbReference type="SAM" id="MobiDB-lite"/>
    </source>
</evidence>
<name>A0ABR1DN34_NECAM</name>
<dbReference type="Pfam" id="PF17818">
    <property type="entry name" value="KCT2"/>
    <property type="match status" value="1"/>
</dbReference>
<keyword evidence="2" id="KW-1133">Transmembrane helix</keyword>
<feature type="region of interest" description="Disordered" evidence="1">
    <location>
        <begin position="115"/>
        <end position="161"/>
    </location>
</feature>
<protein>
    <submittedName>
        <fullName evidence="4">Uncharacterized protein</fullName>
    </submittedName>
</protein>
<feature type="compositionally biased region" description="Basic and acidic residues" evidence="1">
    <location>
        <begin position="119"/>
        <end position="129"/>
    </location>
</feature>
<feature type="compositionally biased region" description="Basic and acidic residues" evidence="1">
    <location>
        <begin position="146"/>
        <end position="161"/>
    </location>
</feature>
<keyword evidence="3" id="KW-0732">Signal</keyword>
<feature type="compositionally biased region" description="Low complexity" evidence="1">
    <location>
        <begin position="131"/>
        <end position="142"/>
    </location>
</feature>
<dbReference type="PANTHER" id="PTHR16502">
    <property type="entry name" value="KERATINOCYTE-ASSOCIATED TRANSMEMBRANE PROTEIN 2"/>
    <property type="match status" value="1"/>
</dbReference>
<reference evidence="4 5" key="1">
    <citation type="submission" date="2023-08" db="EMBL/GenBank/DDBJ databases">
        <title>A Necator americanus chromosomal reference genome.</title>
        <authorList>
            <person name="Ilik V."/>
            <person name="Petrzelkova K.J."/>
            <person name="Pardy F."/>
            <person name="Fuh T."/>
            <person name="Niatou-Singa F.S."/>
            <person name="Gouil Q."/>
            <person name="Baker L."/>
            <person name="Ritchie M.E."/>
            <person name="Jex A.R."/>
            <person name="Gazzola D."/>
            <person name="Li H."/>
            <person name="Toshio Fujiwara R."/>
            <person name="Zhan B."/>
            <person name="Aroian R.V."/>
            <person name="Pafco B."/>
            <person name="Schwarz E.M."/>
        </authorList>
    </citation>
    <scope>NUCLEOTIDE SEQUENCE [LARGE SCALE GENOMIC DNA]</scope>
    <source>
        <strain evidence="4 5">Aroian</strain>
        <tissue evidence="4">Whole animal</tissue>
    </source>
</reference>
<evidence type="ECO:0000256" key="2">
    <source>
        <dbReference type="SAM" id="Phobius"/>
    </source>
</evidence>
<feature type="chain" id="PRO_5046971089" evidence="3">
    <location>
        <begin position="21"/>
        <end position="258"/>
    </location>
</feature>
<gene>
    <name evidence="4" type="primary">Necator_chrIV.g16458</name>
    <name evidence="4" type="ORF">RB195_003161</name>
</gene>
<feature type="transmembrane region" description="Helical" evidence="2">
    <location>
        <begin position="197"/>
        <end position="215"/>
    </location>
</feature>
<evidence type="ECO:0000313" key="4">
    <source>
        <dbReference type="EMBL" id="KAK6751583.1"/>
    </source>
</evidence>
<comment type="caution">
    <text evidence="4">The sequence shown here is derived from an EMBL/GenBank/DDBJ whole genome shotgun (WGS) entry which is preliminary data.</text>
</comment>
<proteinExistence type="predicted"/>
<feature type="signal peptide" evidence="3">
    <location>
        <begin position="1"/>
        <end position="20"/>
    </location>
</feature>
<evidence type="ECO:0000256" key="3">
    <source>
        <dbReference type="SAM" id="SignalP"/>
    </source>
</evidence>
<keyword evidence="2" id="KW-0472">Membrane</keyword>
<organism evidence="4 5">
    <name type="scientific">Necator americanus</name>
    <name type="common">Human hookworm</name>
    <dbReference type="NCBI Taxonomy" id="51031"/>
    <lineage>
        <taxon>Eukaryota</taxon>
        <taxon>Metazoa</taxon>
        <taxon>Ecdysozoa</taxon>
        <taxon>Nematoda</taxon>
        <taxon>Chromadorea</taxon>
        <taxon>Rhabditida</taxon>
        <taxon>Rhabditina</taxon>
        <taxon>Rhabditomorpha</taxon>
        <taxon>Strongyloidea</taxon>
        <taxon>Ancylostomatidae</taxon>
        <taxon>Bunostominae</taxon>
        <taxon>Necator</taxon>
    </lineage>
</organism>
<sequence>MDFRVRIILLFFSFGCPLRALNSVEEIPPPLQQKSITKSQILDTDKKSIHTSSSSPIISTRRTAVHVSSKPMSSPVLPSEHKRTSANRTAPVSIVERDANYTSIEAETPKLSTKVLKNPKTDPDAHVDEGANAAPPADDVAAGEGVAKEDTEPVKGKDKDENQLGAMVEDAKGNVPVPSLNKIETRIDFEQSEDSHFMTFIVVGGLLVFCLYLLHHNKKKILGLMFEGRSSGHSRRNVRYRRLSQRDDHDTFKEDVIY</sequence>
<dbReference type="InterPro" id="IPR037645">
    <property type="entry name" value="KCT2"/>
</dbReference>
<dbReference type="PANTHER" id="PTHR16502:SF0">
    <property type="entry name" value="KERATINOCYTE-ASSOCIATED TRANSMEMBRANE PROTEIN 2"/>
    <property type="match status" value="1"/>
</dbReference>
<accession>A0ABR1DN34</accession>